<sequence length="268" mass="30178">MEQMSPLNSVKKPYRPLIFLATPCFGGLVSQHYMQSVLSLVQFGGQAGFDITLALLGHDSLITRSRNTLIAQFLQHTEATHLLFVDADIAFDPEQVFHMLAFDQDFVAGIYPLKVIDWTQPAIKRVAMREESFETAALHYVGSLETGQALERKGRFATGIYCGGGFMLLKRQVVTRLIEAYPQSRYKNVHAFSNAKAENNYALFECLIDKETEAYVSEDFGFCQKWRDIGGRIWLDTEGRLTHIGSYQFSGRPAHRYAGPPLNLALAQ</sequence>
<proteinExistence type="predicted"/>
<dbReference type="SUPFAM" id="SSF53448">
    <property type="entry name" value="Nucleotide-diphospho-sugar transferases"/>
    <property type="match status" value="1"/>
</dbReference>
<gene>
    <name evidence="1" type="ordered locus">Bind_3213</name>
</gene>
<evidence type="ECO:0000313" key="1">
    <source>
        <dbReference type="EMBL" id="ACB96773.1"/>
    </source>
</evidence>
<dbReference type="AlphaFoldDB" id="B2ID08"/>
<dbReference type="Proteomes" id="UP000001695">
    <property type="component" value="Chromosome"/>
</dbReference>
<dbReference type="Gene3D" id="3.90.550.40">
    <property type="match status" value="1"/>
</dbReference>
<reference evidence="2" key="1">
    <citation type="submission" date="2008-03" db="EMBL/GenBank/DDBJ databases">
        <title>Complete sequence of chromosome of Beijerinckia indica subsp. indica ATCC 9039.</title>
        <authorList>
            <consortium name="US DOE Joint Genome Institute"/>
            <person name="Copeland A."/>
            <person name="Lucas S."/>
            <person name="Lapidus A."/>
            <person name="Glavina del Rio T."/>
            <person name="Dalin E."/>
            <person name="Tice H."/>
            <person name="Bruce D."/>
            <person name="Goodwin L."/>
            <person name="Pitluck S."/>
            <person name="LaButti K."/>
            <person name="Schmutz J."/>
            <person name="Larimer F."/>
            <person name="Land M."/>
            <person name="Hauser L."/>
            <person name="Kyrpides N."/>
            <person name="Mikhailova N."/>
            <person name="Dunfield P.F."/>
            <person name="Dedysh S.N."/>
            <person name="Liesack W."/>
            <person name="Saw J.H."/>
            <person name="Alam M."/>
            <person name="Chen Y."/>
            <person name="Murrell J.C."/>
            <person name="Richardson P."/>
        </authorList>
    </citation>
    <scope>NUCLEOTIDE SEQUENCE [LARGE SCALE GENOMIC DNA]</scope>
    <source>
        <strain evidence="2">ATCC 9039 / DSM 1715 / NCIMB 8712</strain>
    </source>
</reference>
<accession>B2ID08</accession>
<evidence type="ECO:0000313" key="2">
    <source>
        <dbReference type="Proteomes" id="UP000001695"/>
    </source>
</evidence>
<dbReference type="STRING" id="395963.Bind_3213"/>
<reference evidence="1 2" key="2">
    <citation type="journal article" date="2010" name="J. Bacteriol.">
        <title>Complete genome sequence of Beijerinckia indica subsp. indica.</title>
        <authorList>
            <person name="Tamas I."/>
            <person name="Dedysh S.N."/>
            <person name="Liesack W."/>
            <person name="Stott M.B."/>
            <person name="Alam M."/>
            <person name="Murrell J.C."/>
            <person name="Dunfield P.F."/>
        </authorList>
    </citation>
    <scope>NUCLEOTIDE SEQUENCE [LARGE SCALE GENOMIC DNA]</scope>
    <source>
        <strain evidence="2">ATCC 9039 / DSM 1715 / NCIMB 8712</strain>
    </source>
</reference>
<keyword evidence="2" id="KW-1185">Reference proteome</keyword>
<dbReference type="KEGG" id="bid:Bind_3213"/>
<dbReference type="HOGENOM" id="CLU_078175_0_0_5"/>
<protein>
    <submittedName>
        <fullName evidence="1">Uncharacterized protein</fullName>
    </submittedName>
</protein>
<dbReference type="EMBL" id="CP001016">
    <property type="protein sequence ID" value="ACB96773.1"/>
    <property type="molecule type" value="Genomic_DNA"/>
</dbReference>
<dbReference type="InterPro" id="IPR029044">
    <property type="entry name" value="Nucleotide-diphossugar_trans"/>
</dbReference>
<dbReference type="eggNOG" id="COG1216">
    <property type="taxonomic scope" value="Bacteria"/>
</dbReference>
<organism evidence="1 2">
    <name type="scientific">Beijerinckia indica subsp. indica (strain ATCC 9039 / DSM 1715 / NCIMB 8712)</name>
    <dbReference type="NCBI Taxonomy" id="395963"/>
    <lineage>
        <taxon>Bacteria</taxon>
        <taxon>Pseudomonadati</taxon>
        <taxon>Pseudomonadota</taxon>
        <taxon>Alphaproteobacteria</taxon>
        <taxon>Hyphomicrobiales</taxon>
        <taxon>Beijerinckiaceae</taxon>
        <taxon>Beijerinckia</taxon>
    </lineage>
</organism>
<name>B2ID08_BEII9</name>
<dbReference type="RefSeq" id="WP_012386121.1">
    <property type="nucleotide sequence ID" value="NC_010581.1"/>
</dbReference>